<dbReference type="GO" id="GO:0000470">
    <property type="term" value="P:maturation of LSU-rRNA"/>
    <property type="evidence" value="ECO:0007669"/>
    <property type="project" value="TreeGrafter"/>
</dbReference>
<dbReference type="OrthoDB" id="20949at2759"/>
<evidence type="ECO:0000313" key="4">
    <source>
        <dbReference type="Proteomes" id="UP000008073"/>
    </source>
</evidence>
<feature type="compositionally biased region" description="Acidic residues" evidence="2">
    <location>
        <begin position="67"/>
        <end position="96"/>
    </location>
</feature>
<feature type="region of interest" description="Disordered" evidence="2">
    <location>
        <begin position="1"/>
        <end position="114"/>
    </location>
</feature>
<comment type="caution">
    <text evidence="3">The sequence shown here is derived from an EMBL/GenBank/DDBJ whole genome shotgun (WGS) entry which is preliminary data.</text>
</comment>
<dbReference type="EMBL" id="ACFL01000036">
    <property type="protein sequence ID" value="EEU08319.1"/>
    <property type="molecule type" value="Genomic_DNA"/>
</dbReference>
<dbReference type="GO" id="GO:0030687">
    <property type="term" value="C:preribosome, large subunit precursor"/>
    <property type="evidence" value="ECO:0007669"/>
    <property type="project" value="TreeGrafter"/>
</dbReference>
<dbReference type="AlphaFoldDB" id="C7GLK2"/>
<name>C7GLK2_YEAS2</name>
<evidence type="ECO:0000313" key="3">
    <source>
        <dbReference type="EMBL" id="EEU08319.1"/>
    </source>
</evidence>
<accession>C7GLK2</accession>
<reference evidence="3 4" key="1">
    <citation type="journal article" date="2009" name="Genome Res.">
        <title>Genome structure of a Saccharomyces cerevisiae strain widely used in bioethanol production.</title>
        <authorList>
            <person name="Argueso J.L."/>
            <person name="Carazzolle M.F."/>
            <person name="Mieczkowski P.A."/>
            <person name="Duarte F.M."/>
            <person name="Netto O.V."/>
            <person name="Missawa S.K."/>
            <person name="Galzerani F."/>
            <person name="Costa G.G."/>
            <person name="Vidal R.O."/>
            <person name="Noronha M.F."/>
            <person name="Dominska M."/>
            <person name="Andrietta M.G."/>
            <person name="Andrietta S.R."/>
            <person name="Cunha A.F."/>
            <person name="Gomes L.H."/>
            <person name="Tavares F.C."/>
            <person name="Alcarde A.R."/>
            <person name="Dietrich F.S."/>
            <person name="McCusker J.H."/>
            <person name="Petes T.D."/>
            <person name="Pereira G.A."/>
        </authorList>
    </citation>
    <scope>NUCLEOTIDE SEQUENCE [LARGE SCALE GENOMIC DNA]</scope>
    <source>
        <strain evidence="3 4">JAY291</strain>
    </source>
</reference>
<dbReference type="PANTHER" id="PTHR13245:SF14">
    <property type="entry name" value="RRP15-LIKE PROTEIN"/>
    <property type="match status" value="1"/>
</dbReference>
<comment type="similarity">
    <text evidence="1">Belongs to the RRP15 family.</text>
</comment>
<evidence type="ECO:0000256" key="1">
    <source>
        <dbReference type="ARBA" id="ARBA00007462"/>
    </source>
</evidence>
<dbReference type="InterPro" id="IPR012459">
    <property type="entry name" value="Rrp15"/>
</dbReference>
<feature type="compositionally biased region" description="Acidic residues" evidence="2">
    <location>
        <begin position="43"/>
        <end position="53"/>
    </location>
</feature>
<dbReference type="Proteomes" id="UP000008073">
    <property type="component" value="Unassembled WGS sequence"/>
</dbReference>
<organism evidence="3 4">
    <name type="scientific">Saccharomyces cerevisiae (strain JAY291)</name>
    <name type="common">Baker's yeast</name>
    <dbReference type="NCBI Taxonomy" id="574961"/>
    <lineage>
        <taxon>Eukaryota</taxon>
        <taxon>Fungi</taxon>
        <taxon>Dikarya</taxon>
        <taxon>Ascomycota</taxon>
        <taxon>Saccharomycotina</taxon>
        <taxon>Saccharomycetes</taxon>
        <taxon>Saccharomycetales</taxon>
        <taxon>Saccharomycetaceae</taxon>
        <taxon>Saccharomyces</taxon>
    </lineage>
</organism>
<dbReference type="Pfam" id="PF07890">
    <property type="entry name" value="Rrp15p"/>
    <property type="match status" value="1"/>
</dbReference>
<gene>
    <name evidence="3" type="primary">RRP15</name>
    <name evidence="3" type="ORF">C1Q_01089</name>
</gene>
<protein>
    <submittedName>
        <fullName evidence="3">Rrp15p</fullName>
    </submittedName>
</protein>
<feature type="compositionally biased region" description="Basic and acidic residues" evidence="2">
    <location>
        <begin position="1"/>
        <end position="27"/>
    </location>
</feature>
<sequence length="263" mass="29693">MGSKHRVDTKDKKRTRKNAEFGREKRNSGNQELSNEPEKDTIMEGDEAEEDEQNSSSDESSKIIDNEQSDAEEDDDEEEEEDDDDDDDDDEEEDDDFPRKKKSKNSKHDDGSTGFSAAVNAILSSHLKAYDRKDPIMARNKKVLKQSESEKLEYKAKKALLAEKKKLLGKARKTDIIPIASGEDRSENIRKVLEKETALRKIAQKGAVKLFNAILATQVKTEKEVSENLSGIKNKEEKKELITEVSKEKFLDLVKAAAGSDNE</sequence>
<evidence type="ECO:0000256" key="2">
    <source>
        <dbReference type="SAM" id="MobiDB-lite"/>
    </source>
</evidence>
<dbReference type="PANTHER" id="PTHR13245">
    <property type="entry name" value="RRP15-LIKE PROTEIN"/>
    <property type="match status" value="1"/>
</dbReference>
<dbReference type="GO" id="GO:0000460">
    <property type="term" value="P:maturation of 5.8S rRNA"/>
    <property type="evidence" value="ECO:0007669"/>
    <property type="project" value="TreeGrafter"/>
</dbReference>
<proteinExistence type="inferred from homology"/>